<evidence type="ECO:0008006" key="11">
    <source>
        <dbReference type="Google" id="ProtNLM"/>
    </source>
</evidence>
<dbReference type="Proteomes" id="UP000178666">
    <property type="component" value="Chromosome"/>
</dbReference>
<name>A0AAC8YGX1_9ACTN</name>
<dbReference type="PANTHER" id="PTHR42770:SF11">
    <property type="entry name" value="INNER MEMBRANE TRANSPORT PROTEIN YBAT"/>
    <property type="match status" value="1"/>
</dbReference>
<evidence type="ECO:0000313" key="10">
    <source>
        <dbReference type="Proteomes" id="UP000178666"/>
    </source>
</evidence>
<dbReference type="GO" id="GO:0022857">
    <property type="term" value="F:transmembrane transporter activity"/>
    <property type="evidence" value="ECO:0007669"/>
    <property type="project" value="InterPro"/>
</dbReference>
<protein>
    <recommendedName>
        <fullName evidence="11">Amino acid permease</fullName>
    </recommendedName>
</protein>
<feature type="transmembrane region" description="Helical" evidence="6">
    <location>
        <begin position="12"/>
        <end position="31"/>
    </location>
</feature>
<dbReference type="Proteomes" id="UP000075221">
    <property type="component" value="Chromosome"/>
</dbReference>
<dbReference type="RefSeq" id="WP_062819806.1">
    <property type="nucleotide sequence ID" value="NZ_CP014352.1"/>
</dbReference>
<evidence type="ECO:0000313" key="8">
    <source>
        <dbReference type="EMBL" id="AOZ47258.1"/>
    </source>
</evidence>
<dbReference type="Gene3D" id="1.20.1740.10">
    <property type="entry name" value="Amino acid/polyamine transporter I"/>
    <property type="match status" value="1"/>
</dbReference>
<dbReference type="InterPro" id="IPR050367">
    <property type="entry name" value="APC_superfamily"/>
</dbReference>
<keyword evidence="2" id="KW-1003">Cell membrane</keyword>
<keyword evidence="4 6" id="KW-1133">Transmembrane helix</keyword>
<feature type="transmembrane region" description="Helical" evidence="6">
    <location>
        <begin position="116"/>
        <end position="137"/>
    </location>
</feature>
<keyword evidence="3 6" id="KW-0812">Transmembrane</keyword>
<dbReference type="InterPro" id="IPR002293">
    <property type="entry name" value="AA/rel_permease1"/>
</dbReference>
<dbReference type="GO" id="GO:0005886">
    <property type="term" value="C:plasma membrane"/>
    <property type="evidence" value="ECO:0007669"/>
    <property type="project" value="UniProtKB-SubCell"/>
</dbReference>
<reference evidence="7 9" key="2">
    <citation type="submission" date="2016-02" db="EMBL/GenBank/DDBJ databases">
        <title>Complete Genome Sequence of Propionibacterium acidipropionici ATCC 55737.</title>
        <authorList>
            <person name="Luna Flores C.H."/>
            <person name="Nielsen L.K."/>
            <person name="Marcellin E."/>
        </authorList>
    </citation>
    <scope>NUCLEOTIDE SEQUENCE [LARGE SCALE GENOMIC DNA]</scope>
    <source>
        <strain evidence="7 9">ATCC 55737</strain>
    </source>
</reference>
<evidence type="ECO:0000256" key="4">
    <source>
        <dbReference type="ARBA" id="ARBA00022989"/>
    </source>
</evidence>
<evidence type="ECO:0000256" key="6">
    <source>
        <dbReference type="SAM" id="Phobius"/>
    </source>
</evidence>
<proteinExistence type="predicted"/>
<evidence type="ECO:0000256" key="5">
    <source>
        <dbReference type="ARBA" id="ARBA00023136"/>
    </source>
</evidence>
<dbReference type="AlphaFoldDB" id="A0AAC8YGX1"/>
<gene>
    <name evidence="8" type="ORF">A8L58_11845</name>
    <name evidence="7" type="ORF">AXH35_10405</name>
</gene>
<sequence length="142" mass="14529">MATDVGGALWAPLLVALAVALLTAGTYSELITKYPRAGGAARFAEAAFKKPYLTFIVGFLMLASGITTAASLANAFAGDYLAEIIDVPAAPVTIAFIALLMLVIMRGAKESLSANVVMTLIEMSGLVLIILVAAYVFGSGGG</sequence>
<dbReference type="EMBL" id="CP015970">
    <property type="protein sequence ID" value="AOZ47258.1"/>
    <property type="molecule type" value="Genomic_DNA"/>
</dbReference>
<dbReference type="PANTHER" id="PTHR42770">
    <property type="entry name" value="AMINO ACID TRANSPORTER-RELATED"/>
    <property type="match status" value="1"/>
</dbReference>
<keyword evidence="10" id="KW-1185">Reference proteome</keyword>
<feature type="transmembrane region" description="Helical" evidence="6">
    <location>
        <begin position="52"/>
        <end position="72"/>
    </location>
</feature>
<keyword evidence="5 6" id="KW-0472">Membrane</keyword>
<organism evidence="7 9">
    <name type="scientific">Acidipropionibacterium acidipropionici</name>
    <dbReference type="NCBI Taxonomy" id="1748"/>
    <lineage>
        <taxon>Bacteria</taxon>
        <taxon>Bacillati</taxon>
        <taxon>Actinomycetota</taxon>
        <taxon>Actinomycetes</taxon>
        <taxon>Propionibacteriales</taxon>
        <taxon>Propionibacteriaceae</taxon>
        <taxon>Acidipropionibacterium</taxon>
    </lineage>
</organism>
<evidence type="ECO:0000256" key="3">
    <source>
        <dbReference type="ARBA" id="ARBA00022692"/>
    </source>
</evidence>
<accession>A0AAC8YGX1</accession>
<reference evidence="8 10" key="1">
    <citation type="journal article" date="2016" name="Plant Dis.">
        <title>Improved production of propionic acid using genome shuffling.</title>
        <authorList>
            <person name="Luna-Flores C.H."/>
            <person name="Palfreyman R.W."/>
            <person name="Kromer J.O."/>
            <person name="Nielsen L.K."/>
            <person name="Marcellin E."/>
        </authorList>
    </citation>
    <scope>NUCLEOTIDE SEQUENCE [LARGE SCALE GENOMIC DNA]</scope>
    <source>
        <strain evidence="8 10">F3E8</strain>
    </source>
</reference>
<evidence type="ECO:0000256" key="2">
    <source>
        <dbReference type="ARBA" id="ARBA00022475"/>
    </source>
</evidence>
<comment type="subcellular location">
    <subcellularLocation>
        <location evidence="1">Cell membrane</location>
        <topology evidence="1">Multi-pass membrane protein</topology>
    </subcellularLocation>
</comment>
<evidence type="ECO:0000313" key="9">
    <source>
        <dbReference type="Proteomes" id="UP000075221"/>
    </source>
</evidence>
<feature type="transmembrane region" description="Helical" evidence="6">
    <location>
        <begin position="84"/>
        <end position="104"/>
    </location>
</feature>
<dbReference type="Pfam" id="PF13520">
    <property type="entry name" value="AA_permease_2"/>
    <property type="match status" value="1"/>
</dbReference>
<dbReference type="EMBL" id="CP014352">
    <property type="protein sequence ID" value="AMS05792.1"/>
    <property type="molecule type" value="Genomic_DNA"/>
</dbReference>
<evidence type="ECO:0000313" key="7">
    <source>
        <dbReference type="EMBL" id="AMS05792.1"/>
    </source>
</evidence>
<evidence type="ECO:0000256" key="1">
    <source>
        <dbReference type="ARBA" id="ARBA00004651"/>
    </source>
</evidence>